<organism evidence="3 4">
    <name type="scientific">Liquidambar formosana</name>
    <name type="common">Formosan gum</name>
    <dbReference type="NCBI Taxonomy" id="63359"/>
    <lineage>
        <taxon>Eukaryota</taxon>
        <taxon>Viridiplantae</taxon>
        <taxon>Streptophyta</taxon>
        <taxon>Embryophyta</taxon>
        <taxon>Tracheophyta</taxon>
        <taxon>Spermatophyta</taxon>
        <taxon>Magnoliopsida</taxon>
        <taxon>eudicotyledons</taxon>
        <taxon>Gunneridae</taxon>
        <taxon>Pentapetalae</taxon>
        <taxon>Saxifragales</taxon>
        <taxon>Altingiaceae</taxon>
        <taxon>Liquidambar</taxon>
    </lineage>
</organism>
<name>A0AAP0RGF5_LIQFO</name>
<dbReference type="EMBL" id="JBBPBK010000010">
    <property type="protein sequence ID" value="KAK9276470.1"/>
    <property type="molecule type" value="Genomic_DNA"/>
</dbReference>
<reference evidence="3 4" key="1">
    <citation type="journal article" date="2024" name="Plant J.">
        <title>Genome sequences and population genomics reveal climatic adaptation and genomic divergence between two closely related sweetgum species.</title>
        <authorList>
            <person name="Xu W.Q."/>
            <person name="Ren C.Q."/>
            <person name="Zhang X.Y."/>
            <person name="Comes H.P."/>
            <person name="Liu X.H."/>
            <person name="Li Y.G."/>
            <person name="Kettle C.J."/>
            <person name="Jalonen R."/>
            <person name="Gaisberger H."/>
            <person name="Ma Y.Z."/>
            <person name="Qiu Y.X."/>
        </authorList>
    </citation>
    <scope>NUCLEOTIDE SEQUENCE [LARGE SCALE GENOMIC DNA]</scope>
    <source>
        <strain evidence="3">Hangzhou</strain>
    </source>
</reference>
<protein>
    <recommendedName>
        <fullName evidence="2">PHL domain-containing protein</fullName>
    </recommendedName>
</protein>
<dbReference type="InterPro" id="IPR046467">
    <property type="entry name" value="PHL_dom"/>
</dbReference>
<feature type="domain" description="PHL" evidence="2">
    <location>
        <begin position="6"/>
        <end position="115"/>
    </location>
</feature>
<proteinExistence type="predicted"/>
<dbReference type="AlphaFoldDB" id="A0AAP0RGF5"/>
<dbReference type="PANTHER" id="PTHR13526:SF23">
    <property type="entry name" value="PROTEIN PHYTOCHROME-DEPENDENT LATE-FLOWERING-LIKE"/>
    <property type="match status" value="1"/>
</dbReference>
<dbReference type="InterPro" id="IPR021950">
    <property type="entry name" value="Spt20"/>
</dbReference>
<dbReference type="Proteomes" id="UP001415857">
    <property type="component" value="Unassembled WGS sequence"/>
</dbReference>
<evidence type="ECO:0000259" key="2">
    <source>
        <dbReference type="Pfam" id="PF20474"/>
    </source>
</evidence>
<dbReference type="Pfam" id="PF20474">
    <property type="entry name" value="PHL"/>
    <property type="match status" value="1"/>
</dbReference>
<evidence type="ECO:0000256" key="1">
    <source>
        <dbReference type="SAM" id="MobiDB-lite"/>
    </source>
</evidence>
<feature type="compositionally biased region" description="Low complexity" evidence="1">
    <location>
        <begin position="462"/>
        <end position="477"/>
    </location>
</feature>
<gene>
    <name evidence="3" type="ORF">L1049_006003</name>
</gene>
<feature type="region of interest" description="Disordered" evidence="1">
    <location>
        <begin position="452"/>
        <end position="495"/>
    </location>
</feature>
<dbReference type="GO" id="GO:0003712">
    <property type="term" value="F:transcription coregulator activity"/>
    <property type="evidence" value="ECO:0007669"/>
    <property type="project" value="InterPro"/>
</dbReference>
<dbReference type="GO" id="GO:0000124">
    <property type="term" value="C:SAGA complex"/>
    <property type="evidence" value="ECO:0007669"/>
    <property type="project" value="InterPro"/>
</dbReference>
<dbReference type="GO" id="GO:0006357">
    <property type="term" value="P:regulation of transcription by RNA polymerase II"/>
    <property type="evidence" value="ECO:0007669"/>
    <property type="project" value="TreeGrafter"/>
</dbReference>
<evidence type="ECO:0000313" key="4">
    <source>
        <dbReference type="Proteomes" id="UP001415857"/>
    </source>
</evidence>
<keyword evidence="4" id="KW-1185">Reference proteome</keyword>
<evidence type="ECO:0000313" key="3">
    <source>
        <dbReference type="EMBL" id="KAK9276470.1"/>
    </source>
</evidence>
<accession>A0AAP0RGF5</accession>
<comment type="caution">
    <text evidence="3">The sequence shown here is derived from an EMBL/GenBank/DDBJ whole genome shotgun (WGS) entry which is preliminary data.</text>
</comment>
<dbReference type="PANTHER" id="PTHR13526">
    <property type="entry name" value="TRANSCRIPTION FACTOR SPT20 HOMOLOG"/>
    <property type="match status" value="1"/>
</dbReference>
<feature type="compositionally biased region" description="Basic and acidic residues" evidence="1">
    <location>
        <begin position="482"/>
        <end position="495"/>
    </location>
</feature>
<sequence>MLQSHRISLANCFLDRSLNVSKTRTWTFVRQPSVNSGNKIASVDSEAQKKLIITEKLNEGMVEASVLYGHEEIDSIDFSLPPTFPSTHYAELFAAQFTSLMAHEGYQLSSDQIEPALSADGGSSSQQSNFSSSAPLAAATVELTSATPILGPSPYMLSPVSSSMTSLNPCQLISQNIVSGGHSLSLGNIQSALQLSSGYLSKSLLDFGSQVSSIQQQWHQMMNKRALLQFQMQQRQRQQLLQRKMMLGRFGAAGGSLGRIQLGGGIQGLGNQGFGPLSDIMGIMGSTSVPIEGHVHAIGNMGQINNLDSNVLSFSGSNQSFNGISDPSAAALARLSGAESRVLMSGVPFQRNADVMPMLLPNTPDMAFNLTNQHLQQLKMHQQLHVLQQQQQRETRSPFQLPDAASLDDLVVLLPSQVGPQQYNQQFQISRSQLSPGSAPRHMNAENVMVGLESPGLSPRTHGSVNSSNASSSLHGSPGVTKDSKTAKTGRVKQE</sequence>